<evidence type="ECO:0000313" key="5">
    <source>
        <dbReference type="EMBL" id="AUW95223.1"/>
    </source>
</evidence>
<dbReference type="InterPro" id="IPR008920">
    <property type="entry name" value="TF_FadR/GntR_C"/>
</dbReference>
<dbReference type="EMBL" id="CP019454">
    <property type="protein sequence ID" value="AUW95223.1"/>
    <property type="molecule type" value="Genomic_DNA"/>
</dbReference>
<dbReference type="SUPFAM" id="SSF48008">
    <property type="entry name" value="GntR ligand-binding domain-like"/>
    <property type="match status" value="1"/>
</dbReference>
<feature type="domain" description="HTH gntR-type" evidence="4">
    <location>
        <begin position="7"/>
        <end position="74"/>
    </location>
</feature>
<dbReference type="Gene3D" id="1.10.10.10">
    <property type="entry name" value="Winged helix-like DNA-binding domain superfamily/Winged helix DNA-binding domain"/>
    <property type="match status" value="1"/>
</dbReference>
<dbReference type="CDD" id="cd07377">
    <property type="entry name" value="WHTH_GntR"/>
    <property type="match status" value="1"/>
</dbReference>
<dbReference type="Gene3D" id="1.20.120.530">
    <property type="entry name" value="GntR ligand-binding domain-like"/>
    <property type="match status" value="1"/>
</dbReference>
<organism evidence="5 6">
    <name type="scientific">Sulfobacillus thermotolerans</name>
    <dbReference type="NCBI Taxonomy" id="338644"/>
    <lineage>
        <taxon>Bacteria</taxon>
        <taxon>Bacillati</taxon>
        <taxon>Bacillota</taxon>
        <taxon>Clostridia</taxon>
        <taxon>Eubacteriales</taxon>
        <taxon>Clostridiales Family XVII. Incertae Sedis</taxon>
        <taxon>Sulfobacillus</taxon>
    </lineage>
</organism>
<dbReference type="Pfam" id="PF00392">
    <property type="entry name" value="GntR"/>
    <property type="match status" value="1"/>
</dbReference>
<gene>
    <name evidence="5" type="ORF">BXT84_15695</name>
</gene>
<sequence length="225" mass="25415">MENKAFETKKDYILRRLREKILAGEYAPGDRLKTRQLAEEFGTSEIPVREAINQLASTGLVSITPHVGATASLISSRDLEEIFQIRTALESLAIRLATPALTDQDLDELDRMAHELEEAVAQNAPPEQLNALNRRLHMAIYQHSGNRRLIQGIEELWNHAGRYPGPLTGSDDSTRRSIEEHRAILDSLRDHDANTAAVLTEAHKSRAMRGILQRVRDMEQQQKHS</sequence>
<reference evidence="5 6" key="1">
    <citation type="journal article" date="2019" name="Sci. Rep.">
        <title>Sulfobacillus thermotolerans: new insights into resistance and metabolic capacities of acidophilic chemolithotrophs.</title>
        <authorList>
            <person name="Panyushkina A.E."/>
            <person name="Babenko V.V."/>
            <person name="Nikitina A.S."/>
            <person name="Selezneva O.V."/>
            <person name="Tsaplina I.A."/>
            <person name="Letarova M.A."/>
            <person name="Kostryukova E.S."/>
            <person name="Letarov A.V."/>
        </authorList>
    </citation>
    <scope>NUCLEOTIDE SEQUENCE [LARGE SCALE GENOMIC DNA]</scope>
    <source>
        <strain evidence="5 6">Kr1</strain>
    </source>
</reference>
<dbReference type="InterPro" id="IPR036390">
    <property type="entry name" value="WH_DNA-bd_sf"/>
</dbReference>
<keyword evidence="6" id="KW-1185">Reference proteome</keyword>
<dbReference type="SUPFAM" id="SSF46785">
    <property type="entry name" value="Winged helix' DNA-binding domain"/>
    <property type="match status" value="1"/>
</dbReference>
<dbReference type="InterPro" id="IPR036388">
    <property type="entry name" value="WH-like_DNA-bd_sf"/>
</dbReference>
<dbReference type="PANTHER" id="PTHR43537">
    <property type="entry name" value="TRANSCRIPTIONAL REGULATOR, GNTR FAMILY"/>
    <property type="match status" value="1"/>
</dbReference>
<dbReference type="PROSITE" id="PS50949">
    <property type="entry name" value="HTH_GNTR"/>
    <property type="match status" value="1"/>
</dbReference>
<protein>
    <submittedName>
        <fullName evidence="5">GntR family transcriptional regulator</fullName>
    </submittedName>
</protein>
<proteinExistence type="predicted"/>
<dbReference type="SMART" id="SM00895">
    <property type="entry name" value="FCD"/>
    <property type="match status" value="1"/>
</dbReference>
<evidence type="ECO:0000313" key="6">
    <source>
        <dbReference type="Proteomes" id="UP000325292"/>
    </source>
</evidence>
<dbReference type="InterPro" id="IPR011711">
    <property type="entry name" value="GntR_C"/>
</dbReference>
<keyword evidence="2" id="KW-0238">DNA-binding</keyword>
<accession>A0ABM6RUS0</accession>
<dbReference type="Pfam" id="PF07729">
    <property type="entry name" value="FCD"/>
    <property type="match status" value="1"/>
</dbReference>
<dbReference type="Proteomes" id="UP000325292">
    <property type="component" value="Chromosome"/>
</dbReference>
<evidence type="ECO:0000256" key="3">
    <source>
        <dbReference type="ARBA" id="ARBA00023163"/>
    </source>
</evidence>
<dbReference type="PANTHER" id="PTHR43537:SF24">
    <property type="entry name" value="GLUCONATE OPERON TRANSCRIPTIONAL REPRESSOR"/>
    <property type="match status" value="1"/>
</dbReference>
<dbReference type="SMART" id="SM00345">
    <property type="entry name" value="HTH_GNTR"/>
    <property type="match status" value="1"/>
</dbReference>
<keyword evidence="3" id="KW-0804">Transcription</keyword>
<keyword evidence="1" id="KW-0805">Transcription regulation</keyword>
<evidence type="ECO:0000259" key="4">
    <source>
        <dbReference type="PROSITE" id="PS50949"/>
    </source>
</evidence>
<dbReference type="InterPro" id="IPR000524">
    <property type="entry name" value="Tscrpt_reg_HTH_GntR"/>
</dbReference>
<name>A0ABM6RUS0_9FIRM</name>
<evidence type="ECO:0000256" key="2">
    <source>
        <dbReference type="ARBA" id="ARBA00023125"/>
    </source>
</evidence>
<evidence type="ECO:0000256" key="1">
    <source>
        <dbReference type="ARBA" id="ARBA00023015"/>
    </source>
</evidence>